<feature type="region of interest" description="Disordered" evidence="1">
    <location>
        <begin position="1"/>
        <end position="51"/>
    </location>
</feature>
<dbReference type="EMBL" id="BGZK01003938">
    <property type="protein sequence ID" value="GBP05703.1"/>
    <property type="molecule type" value="Genomic_DNA"/>
</dbReference>
<dbReference type="Proteomes" id="UP000299102">
    <property type="component" value="Unassembled WGS sequence"/>
</dbReference>
<evidence type="ECO:0000256" key="1">
    <source>
        <dbReference type="SAM" id="MobiDB-lite"/>
    </source>
</evidence>
<accession>A0A4C1STZ7</accession>
<gene>
    <name evidence="2" type="ORF">EVAR_73694_1</name>
</gene>
<feature type="compositionally biased region" description="Basic and acidic residues" evidence="1">
    <location>
        <begin position="1"/>
        <end position="17"/>
    </location>
</feature>
<reference evidence="2 3" key="1">
    <citation type="journal article" date="2019" name="Commun. Biol.">
        <title>The bagworm genome reveals a unique fibroin gene that provides high tensile strength.</title>
        <authorList>
            <person name="Kono N."/>
            <person name="Nakamura H."/>
            <person name="Ohtoshi R."/>
            <person name="Tomita M."/>
            <person name="Numata K."/>
            <person name="Arakawa K."/>
        </authorList>
    </citation>
    <scope>NUCLEOTIDE SEQUENCE [LARGE SCALE GENOMIC DNA]</scope>
</reference>
<feature type="compositionally biased region" description="Basic and acidic residues" evidence="1">
    <location>
        <begin position="42"/>
        <end position="51"/>
    </location>
</feature>
<protein>
    <submittedName>
        <fullName evidence="2">Uncharacterized protein</fullName>
    </submittedName>
</protein>
<feature type="non-terminal residue" evidence="2">
    <location>
        <position position="51"/>
    </location>
</feature>
<evidence type="ECO:0000313" key="2">
    <source>
        <dbReference type="EMBL" id="GBP05703.1"/>
    </source>
</evidence>
<sequence length="51" mass="5572">MPSDAKKRAALKKKEQASNRNKKPITKVDSIAENGTATNGTSKEERELTAE</sequence>
<keyword evidence="3" id="KW-1185">Reference proteome</keyword>
<dbReference type="AlphaFoldDB" id="A0A4C1STZ7"/>
<comment type="caution">
    <text evidence="2">The sequence shown here is derived from an EMBL/GenBank/DDBJ whole genome shotgun (WGS) entry which is preliminary data.</text>
</comment>
<organism evidence="2 3">
    <name type="scientific">Eumeta variegata</name>
    <name type="common">Bagworm moth</name>
    <name type="synonym">Eumeta japonica</name>
    <dbReference type="NCBI Taxonomy" id="151549"/>
    <lineage>
        <taxon>Eukaryota</taxon>
        <taxon>Metazoa</taxon>
        <taxon>Ecdysozoa</taxon>
        <taxon>Arthropoda</taxon>
        <taxon>Hexapoda</taxon>
        <taxon>Insecta</taxon>
        <taxon>Pterygota</taxon>
        <taxon>Neoptera</taxon>
        <taxon>Endopterygota</taxon>
        <taxon>Lepidoptera</taxon>
        <taxon>Glossata</taxon>
        <taxon>Ditrysia</taxon>
        <taxon>Tineoidea</taxon>
        <taxon>Psychidae</taxon>
        <taxon>Oiketicinae</taxon>
        <taxon>Eumeta</taxon>
    </lineage>
</organism>
<evidence type="ECO:0000313" key="3">
    <source>
        <dbReference type="Proteomes" id="UP000299102"/>
    </source>
</evidence>
<name>A0A4C1STZ7_EUMVA</name>
<proteinExistence type="predicted"/>